<evidence type="ECO:0000313" key="2">
    <source>
        <dbReference type="EMBL" id="KGK33872.1"/>
    </source>
</evidence>
<organism evidence="2 3">
    <name type="scientific">Pichia kudriavzevii</name>
    <name type="common">Yeast</name>
    <name type="synonym">Issatchenkia orientalis</name>
    <dbReference type="NCBI Taxonomy" id="4909"/>
    <lineage>
        <taxon>Eukaryota</taxon>
        <taxon>Fungi</taxon>
        <taxon>Dikarya</taxon>
        <taxon>Ascomycota</taxon>
        <taxon>Saccharomycotina</taxon>
        <taxon>Pichiomycetes</taxon>
        <taxon>Pichiales</taxon>
        <taxon>Pichiaceae</taxon>
        <taxon>Pichia</taxon>
    </lineage>
</organism>
<gene>
    <name evidence="2" type="ORF">JL09_g6604</name>
    <name evidence="1" type="ORF">JL09_g6616</name>
</gene>
<protein>
    <submittedName>
        <fullName evidence="2">Uncharacterized protein</fullName>
    </submittedName>
</protein>
<reference evidence="2" key="2">
    <citation type="submission" date="2014-08" db="EMBL/GenBank/DDBJ databases">
        <title>Exploiting Issatchenkia orientalis SD108 for Succinic Acid Production.</title>
        <authorList>
            <person name="Xiao H."/>
            <person name="Shao Z."/>
            <person name="Jiang Y."/>
            <person name="Dole S."/>
            <person name="Zhao H."/>
        </authorList>
    </citation>
    <scope>NUCLEOTIDE SEQUENCE [LARGE SCALE GENOMIC DNA]</scope>
    <source>
        <strain evidence="2">SD108</strain>
    </source>
</reference>
<accession>A0A099NPH6</accession>
<reference evidence="3" key="1">
    <citation type="journal article" date="2014" name="Microb. Cell Fact.">
        <title>Exploiting Issatchenkia orientalis SD108 for succinic acid production.</title>
        <authorList>
            <person name="Xiao H."/>
            <person name="Shao Z."/>
            <person name="Jiang Y."/>
            <person name="Dole S."/>
            <person name="Zhao H."/>
        </authorList>
    </citation>
    <scope>NUCLEOTIDE SEQUENCE [LARGE SCALE GENOMIC DNA]</scope>
    <source>
        <strain evidence="3">SD108</strain>
    </source>
</reference>
<name>A0A099NPH6_PICKU</name>
<dbReference type="EMBL" id="JQFK01001854">
    <property type="protein sequence ID" value="KGK33872.1"/>
    <property type="molecule type" value="Genomic_DNA"/>
</dbReference>
<evidence type="ECO:0000313" key="1">
    <source>
        <dbReference type="EMBL" id="KGK33437.1"/>
    </source>
</evidence>
<dbReference type="EMBL" id="JQFK01001867">
    <property type="protein sequence ID" value="KGK33437.1"/>
    <property type="molecule type" value="Genomic_DNA"/>
</dbReference>
<proteinExistence type="predicted"/>
<comment type="caution">
    <text evidence="2">The sequence shown here is derived from an EMBL/GenBank/DDBJ whole genome shotgun (WGS) entry which is preliminary data.</text>
</comment>
<dbReference type="HOGENOM" id="CLU_3438380_0_0_1"/>
<evidence type="ECO:0000313" key="3">
    <source>
        <dbReference type="Proteomes" id="UP000029867"/>
    </source>
</evidence>
<sequence>MRIMIYEEEK</sequence>
<dbReference type="Proteomes" id="UP000029867">
    <property type="component" value="Unassembled WGS sequence"/>
</dbReference>